<comment type="miscellaneous">
    <text evidence="8">The reaction proceeds by a bi uni uni bi ping pong mechanism.</text>
</comment>
<keyword evidence="5 8" id="KW-0547">Nucleotide-binding</keyword>
<dbReference type="GeneID" id="85017158"/>
<accession>A0A1H2YP15</accession>
<dbReference type="Pfam" id="PF02569">
    <property type="entry name" value="Pantoate_ligase"/>
    <property type="match status" value="1"/>
</dbReference>
<evidence type="ECO:0000256" key="4">
    <source>
        <dbReference type="ARBA" id="ARBA00022655"/>
    </source>
</evidence>
<dbReference type="AlphaFoldDB" id="A0A1H2YP15"/>
<dbReference type="InterPro" id="IPR042176">
    <property type="entry name" value="Pantoate_ligase_C"/>
</dbReference>
<name>A0A1H2YP15_9FLAO</name>
<keyword evidence="3 8" id="KW-0436">Ligase</keyword>
<dbReference type="EC" id="6.3.2.1" evidence="8"/>
<protein>
    <recommendedName>
        <fullName evidence="8">Pantothenate synthetase</fullName>
        <shortName evidence="8">PS</shortName>
        <ecNumber evidence="8">6.3.2.1</ecNumber>
    </recommendedName>
    <alternativeName>
        <fullName evidence="8">Pantoate--beta-alanine ligase</fullName>
    </alternativeName>
    <alternativeName>
        <fullName evidence="8">Pantoate-activating enzyme</fullName>
    </alternativeName>
</protein>
<keyword evidence="8" id="KW-0963">Cytoplasm</keyword>
<evidence type="ECO:0000256" key="1">
    <source>
        <dbReference type="ARBA" id="ARBA00004990"/>
    </source>
</evidence>
<comment type="similarity">
    <text evidence="2 8">Belongs to the pantothenate synthetase family.</text>
</comment>
<keyword evidence="4 8" id="KW-0566">Pantothenate biosynthesis</keyword>
<dbReference type="Gene3D" id="3.30.1300.10">
    <property type="entry name" value="Pantoate-beta-alanine ligase, C-terminal domain"/>
    <property type="match status" value="1"/>
</dbReference>
<evidence type="ECO:0000256" key="3">
    <source>
        <dbReference type="ARBA" id="ARBA00022598"/>
    </source>
</evidence>
<feature type="binding site" evidence="8">
    <location>
        <begin position="186"/>
        <end position="189"/>
    </location>
    <ligand>
        <name>ATP</name>
        <dbReference type="ChEBI" id="CHEBI:30616"/>
    </ligand>
</feature>
<comment type="function">
    <text evidence="8">Catalyzes the condensation of pantoate with beta-alanine in an ATP-dependent reaction via a pantoyl-adenylate intermediate.</text>
</comment>
<dbReference type="SUPFAM" id="SSF52374">
    <property type="entry name" value="Nucleotidylyl transferase"/>
    <property type="match status" value="1"/>
</dbReference>
<dbReference type="EMBL" id="FNND01000007">
    <property type="protein sequence ID" value="SDX06384.1"/>
    <property type="molecule type" value="Genomic_DNA"/>
</dbReference>
<keyword evidence="6 8" id="KW-0067">ATP-binding</keyword>
<feature type="active site" description="Proton donor" evidence="8">
    <location>
        <position position="37"/>
    </location>
</feature>
<dbReference type="Gene3D" id="3.40.50.620">
    <property type="entry name" value="HUPs"/>
    <property type="match status" value="1"/>
</dbReference>
<feature type="binding site" evidence="8">
    <location>
        <position position="178"/>
    </location>
    <ligand>
        <name>ATP</name>
        <dbReference type="ChEBI" id="CHEBI:30616"/>
    </ligand>
</feature>
<dbReference type="PANTHER" id="PTHR21299:SF1">
    <property type="entry name" value="PANTOATE--BETA-ALANINE LIGASE"/>
    <property type="match status" value="1"/>
</dbReference>
<dbReference type="GO" id="GO:0015940">
    <property type="term" value="P:pantothenate biosynthetic process"/>
    <property type="evidence" value="ECO:0007669"/>
    <property type="project" value="UniProtKB-UniRule"/>
</dbReference>
<evidence type="ECO:0000256" key="5">
    <source>
        <dbReference type="ARBA" id="ARBA00022741"/>
    </source>
</evidence>
<evidence type="ECO:0000256" key="8">
    <source>
        <dbReference type="HAMAP-Rule" id="MF_00158"/>
    </source>
</evidence>
<feature type="binding site" evidence="8">
    <location>
        <position position="61"/>
    </location>
    <ligand>
        <name>beta-alanine</name>
        <dbReference type="ChEBI" id="CHEBI:57966"/>
    </ligand>
</feature>
<dbReference type="GO" id="GO:0005829">
    <property type="term" value="C:cytosol"/>
    <property type="evidence" value="ECO:0007669"/>
    <property type="project" value="TreeGrafter"/>
</dbReference>
<feature type="binding site" evidence="8">
    <location>
        <position position="61"/>
    </location>
    <ligand>
        <name>(R)-pantoate</name>
        <dbReference type="ChEBI" id="CHEBI:15980"/>
    </ligand>
</feature>
<comment type="subunit">
    <text evidence="8">Homodimer.</text>
</comment>
<evidence type="ECO:0000256" key="7">
    <source>
        <dbReference type="ARBA" id="ARBA00048258"/>
    </source>
</evidence>
<evidence type="ECO:0000313" key="10">
    <source>
        <dbReference type="Proteomes" id="UP000182771"/>
    </source>
</evidence>
<dbReference type="InterPro" id="IPR004821">
    <property type="entry name" value="Cyt_trans-like"/>
</dbReference>
<evidence type="ECO:0000256" key="6">
    <source>
        <dbReference type="ARBA" id="ARBA00022840"/>
    </source>
</evidence>
<dbReference type="InterPro" id="IPR003721">
    <property type="entry name" value="Pantoate_ligase"/>
</dbReference>
<dbReference type="NCBIfam" id="TIGR00018">
    <property type="entry name" value="panC"/>
    <property type="match status" value="1"/>
</dbReference>
<dbReference type="PANTHER" id="PTHR21299">
    <property type="entry name" value="CYTIDYLATE KINASE/PANTOATE-BETA-ALANINE LIGASE"/>
    <property type="match status" value="1"/>
</dbReference>
<reference evidence="9 10" key="1">
    <citation type="submission" date="2016-10" db="EMBL/GenBank/DDBJ databases">
        <authorList>
            <person name="Varghese N."/>
            <person name="Submissions S."/>
        </authorList>
    </citation>
    <scope>NUCLEOTIDE SEQUENCE [LARGE SCALE GENOMIC DNA]</scope>
    <source>
        <strain evidence="9 10">DSM 11449</strain>
    </source>
</reference>
<dbReference type="UniPathway" id="UPA00028">
    <property type="reaction ID" value="UER00005"/>
</dbReference>
<sequence>MQIFDKKLDLQSFLAPLFQEKKSVGLVPTMGALHNGHLSLMKKALQENDQVVVSVFVNPTQFNNAEDLEKYPRNLEKDAATIASLSDKIVLFAPEISEMYEGVPSSGSYDFQGLDKVMEGAFRPGHFEGVATIVEKLFRLVTPTRAYFGEKDYQQILIIKRMVAQRGLPVMLVPCPIIREESGLAMSSRNERLSSEGRQQAAFIYKVLQEAKARFASSSIAEVKAFVEQQFAQAPAFELEYFLIVDENTLQEATQKQANKAYRAFVAAYIEGVRLIDNLSL</sequence>
<organism evidence="9 10">
    <name type="scientific">Capnocytophaga granulosa</name>
    <dbReference type="NCBI Taxonomy" id="45242"/>
    <lineage>
        <taxon>Bacteria</taxon>
        <taxon>Pseudomonadati</taxon>
        <taxon>Bacteroidota</taxon>
        <taxon>Flavobacteriia</taxon>
        <taxon>Flavobacteriales</taxon>
        <taxon>Flavobacteriaceae</taxon>
        <taxon>Capnocytophaga</taxon>
    </lineage>
</organism>
<evidence type="ECO:0000256" key="2">
    <source>
        <dbReference type="ARBA" id="ARBA00009256"/>
    </source>
</evidence>
<comment type="catalytic activity">
    <reaction evidence="7 8">
        <text>(R)-pantoate + beta-alanine + ATP = (R)-pantothenate + AMP + diphosphate + H(+)</text>
        <dbReference type="Rhea" id="RHEA:10912"/>
        <dbReference type="ChEBI" id="CHEBI:15378"/>
        <dbReference type="ChEBI" id="CHEBI:15980"/>
        <dbReference type="ChEBI" id="CHEBI:29032"/>
        <dbReference type="ChEBI" id="CHEBI:30616"/>
        <dbReference type="ChEBI" id="CHEBI:33019"/>
        <dbReference type="ChEBI" id="CHEBI:57966"/>
        <dbReference type="ChEBI" id="CHEBI:456215"/>
        <dbReference type="EC" id="6.3.2.1"/>
    </reaction>
</comment>
<gene>
    <name evidence="8" type="primary">panC</name>
    <name evidence="9" type="ORF">SAMN05444420_107102</name>
</gene>
<feature type="binding site" evidence="8">
    <location>
        <begin position="30"/>
        <end position="37"/>
    </location>
    <ligand>
        <name>ATP</name>
        <dbReference type="ChEBI" id="CHEBI:30616"/>
    </ligand>
</feature>
<comment type="pathway">
    <text evidence="1 8">Cofactor biosynthesis; (R)-pantothenate biosynthesis; (R)-pantothenate from (R)-pantoate and beta-alanine: step 1/1.</text>
</comment>
<keyword evidence="10" id="KW-1185">Reference proteome</keyword>
<evidence type="ECO:0000313" key="9">
    <source>
        <dbReference type="EMBL" id="SDX06384.1"/>
    </source>
</evidence>
<feature type="binding site" evidence="8">
    <location>
        <position position="155"/>
    </location>
    <ligand>
        <name>(R)-pantoate</name>
        <dbReference type="ChEBI" id="CHEBI:15980"/>
    </ligand>
</feature>
<dbReference type="Proteomes" id="UP000182771">
    <property type="component" value="Unassembled WGS sequence"/>
</dbReference>
<proteinExistence type="inferred from homology"/>
<dbReference type="GO" id="GO:0005524">
    <property type="term" value="F:ATP binding"/>
    <property type="evidence" value="ECO:0007669"/>
    <property type="project" value="UniProtKB-KW"/>
</dbReference>
<comment type="caution">
    <text evidence="9">The sequence shown here is derived from an EMBL/GenBank/DDBJ whole genome shotgun (WGS) entry which is preliminary data.</text>
</comment>
<dbReference type="RefSeq" id="WP_016420992.1">
    <property type="nucleotide sequence ID" value="NZ_FNND01000007.1"/>
</dbReference>
<comment type="subcellular location">
    <subcellularLocation>
        <location evidence="8">Cytoplasm</location>
    </subcellularLocation>
</comment>
<feature type="binding site" evidence="8">
    <location>
        <begin position="149"/>
        <end position="152"/>
    </location>
    <ligand>
        <name>ATP</name>
        <dbReference type="ChEBI" id="CHEBI:30616"/>
    </ligand>
</feature>
<dbReference type="HAMAP" id="MF_00158">
    <property type="entry name" value="PanC"/>
    <property type="match status" value="1"/>
</dbReference>
<dbReference type="GO" id="GO:0004592">
    <property type="term" value="F:pantoate-beta-alanine ligase activity"/>
    <property type="evidence" value="ECO:0007669"/>
    <property type="project" value="UniProtKB-UniRule"/>
</dbReference>
<dbReference type="NCBIfam" id="TIGR00125">
    <property type="entry name" value="cyt_tran_rel"/>
    <property type="match status" value="1"/>
</dbReference>
<dbReference type="InterPro" id="IPR014729">
    <property type="entry name" value="Rossmann-like_a/b/a_fold"/>
</dbReference>
<dbReference type="CDD" id="cd00560">
    <property type="entry name" value="PanC"/>
    <property type="match status" value="1"/>
</dbReference>
<dbReference type="OrthoDB" id="9773087at2"/>